<dbReference type="AlphaFoldDB" id="A0A3M7RYW2"/>
<evidence type="ECO:0000313" key="2">
    <source>
        <dbReference type="Proteomes" id="UP000276133"/>
    </source>
</evidence>
<gene>
    <name evidence="1" type="ORF">BpHYR1_012805</name>
</gene>
<evidence type="ECO:0000313" key="1">
    <source>
        <dbReference type="EMBL" id="RNA28640.1"/>
    </source>
</evidence>
<comment type="caution">
    <text evidence="1">The sequence shown here is derived from an EMBL/GenBank/DDBJ whole genome shotgun (WGS) entry which is preliminary data.</text>
</comment>
<proteinExistence type="predicted"/>
<name>A0A3M7RYW2_BRAPC</name>
<accession>A0A3M7RYW2</accession>
<dbReference type="EMBL" id="REGN01002359">
    <property type="protein sequence ID" value="RNA28640.1"/>
    <property type="molecule type" value="Genomic_DNA"/>
</dbReference>
<protein>
    <submittedName>
        <fullName evidence="1">Uncharacterized protein</fullName>
    </submittedName>
</protein>
<dbReference type="Proteomes" id="UP000276133">
    <property type="component" value="Unassembled WGS sequence"/>
</dbReference>
<sequence>MKIINPKIISCLKVESFKSSSSPDFKILNTEEEFLIGKKDKTLYCIRQPKTSKQMNSFKWFCNNLQNSLGTKTETFWTNNEDILNWTILSIFTKITKFENY</sequence>
<keyword evidence="2" id="KW-1185">Reference proteome</keyword>
<reference evidence="1 2" key="1">
    <citation type="journal article" date="2018" name="Sci. Rep.">
        <title>Genomic signatures of local adaptation to the degree of environmental predictability in rotifers.</title>
        <authorList>
            <person name="Franch-Gras L."/>
            <person name="Hahn C."/>
            <person name="Garcia-Roger E.M."/>
            <person name="Carmona M.J."/>
            <person name="Serra M."/>
            <person name="Gomez A."/>
        </authorList>
    </citation>
    <scope>NUCLEOTIDE SEQUENCE [LARGE SCALE GENOMIC DNA]</scope>
    <source>
        <strain evidence="1">HYR1</strain>
    </source>
</reference>
<organism evidence="1 2">
    <name type="scientific">Brachionus plicatilis</name>
    <name type="common">Marine rotifer</name>
    <name type="synonym">Brachionus muelleri</name>
    <dbReference type="NCBI Taxonomy" id="10195"/>
    <lineage>
        <taxon>Eukaryota</taxon>
        <taxon>Metazoa</taxon>
        <taxon>Spiralia</taxon>
        <taxon>Gnathifera</taxon>
        <taxon>Rotifera</taxon>
        <taxon>Eurotatoria</taxon>
        <taxon>Monogononta</taxon>
        <taxon>Pseudotrocha</taxon>
        <taxon>Ploima</taxon>
        <taxon>Brachionidae</taxon>
        <taxon>Brachionus</taxon>
    </lineage>
</organism>